<proteinExistence type="predicted"/>
<dbReference type="Proteomes" id="UP000248714">
    <property type="component" value="Unassembled WGS sequence"/>
</dbReference>
<feature type="domain" description="PKD" evidence="2">
    <location>
        <begin position="75"/>
        <end position="143"/>
    </location>
</feature>
<dbReference type="SUPFAM" id="SSF49299">
    <property type="entry name" value="PKD domain"/>
    <property type="match status" value="1"/>
</dbReference>
<feature type="compositionally biased region" description="Polar residues" evidence="1">
    <location>
        <begin position="256"/>
        <end position="265"/>
    </location>
</feature>
<organism evidence="3 4">
    <name type="scientific">Lentzea atacamensis</name>
    <dbReference type="NCBI Taxonomy" id="531938"/>
    <lineage>
        <taxon>Bacteria</taxon>
        <taxon>Bacillati</taxon>
        <taxon>Actinomycetota</taxon>
        <taxon>Actinomycetes</taxon>
        <taxon>Pseudonocardiales</taxon>
        <taxon>Pseudonocardiaceae</taxon>
        <taxon>Lentzea</taxon>
    </lineage>
</organism>
<feature type="region of interest" description="Disordered" evidence="1">
    <location>
        <begin position="234"/>
        <end position="265"/>
    </location>
</feature>
<dbReference type="CDD" id="cd00146">
    <property type="entry name" value="PKD"/>
    <property type="match status" value="1"/>
</dbReference>
<accession>A0ABX9E8U7</accession>
<dbReference type="InterPro" id="IPR035986">
    <property type="entry name" value="PKD_dom_sf"/>
</dbReference>
<evidence type="ECO:0000256" key="1">
    <source>
        <dbReference type="SAM" id="MobiDB-lite"/>
    </source>
</evidence>
<evidence type="ECO:0000313" key="4">
    <source>
        <dbReference type="Proteomes" id="UP000248714"/>
    </source>
</evidence>
<dbReference type="EMBL" id="QLTT01000005">
    <property type="protein sequence ID" value="RAS64604.1"/>
    <property type="molecule type" value="Genomic_DNA"/>
</dbReference>
<evidence type="ECO:0000313" key="3">
    <source>
        <dbReference type="EMBL" id="RAS64604.1"/>
    </source>
</evidence>
<dbReference type="InterPro" id="IPR000601">
    <property type="entry name" value="PKD_dom"/>
</dbReference>
<sequence>MTSVHRASDLSEVDCSTRCSSAAFAAAANETYLIWAATSPEGSPSPCGPLRTSPPGLSTWPQTPNVLSDTTLGVSTGDPIYQPLASGTIDLGDGTVLRTNGEHVKHRFTKDGDYRVTVTATTTDGRTATSMRTLKVQTHDVSVAGLSVPSSARAGQTKPIKVSVANTHHDEDATVVLYRVGANSEAEREIGRLTQRVAASAQGRTEFPFAYSYREQDAAAGQVTFRVRAELPGYGWNADDNGDDNEARGATASVRPASTASARIN</sequence>
<gene>
    <name evidence="3" type="ORF">C8D87_10591</name>
</gene>
<dbReference type="Gene3D" id="2.60.40.10">
    <property type="entry name" value="Immunoglobulins"/>
    <property type="match status" value="1"/>
</dbReference>
<reference evidence="3 4" key="1">
    <citation type="submission" date="2018-06" db="EMBL/GenBank/DDBJ databases">
        <title>Genomic Encyclopedia of Type Strains, Phase IV (KMG-IV): sequencing the most valuable type-strain genomes for metagenomic binning, comparative biology and taxonomic classification.</title>
        <authorList>
            <person name="Goeker M."/>
        </authorList>
    </citation>
    <scope>NUCLEOTIDE SEQUENCE [LARGE SCALE GENOMIC DNA]</scope>
    <source>
        <strain evidence="3 4">DSM 45479</strain>
    </source>
</reference>
<keyword evidence="4" id="KW-1185">Reference proteome</keyword>
<comment type="caution">
    <text evidence="3">The sequence shown here is derived from an EMBL/GenBank/DDBJ whole genome shotgun (WGS) entry which is preliminary data.</text>
</comment>
<name>A0ABX9E8U7_9PSEU</name>
<dbReference type="Pfam" id="PF18911">
    <property type="entry name" value="PKD_4"/>
    <property type="match status" value="1"/>
</dbReference>
<evidence type="ECO:0000259" key="2">
    <source>
        <dbReference type="PROSITE" id="PS50093"/>
    </source>
</evidence>
<protein>
    <submittedName>
        <fullName evidence="3">PKD domain-containing protein</fullName>
    </submittedName>
</protein>
<dbReference type="PROSITE" id="PS50093">
    <property type="entry name" value="PKD"/>
    <property type="match status" value="1"/>
</dbReference>
<dbReference type="InterPro" id="IPR013783">
    <property type="entry name" value="Ig-like_fold"/>
</dbReference>